<dbReference type="Gene3D" id="3.30.530.20">
    <property type="match status" value="1"/>
</dbReference>
<dbReference type="InterPro" id="IPR005031">
    <property type="entry name" value="COQ10_START"/>
</dbReference>
<dbReference type="Pfam" id="PF03364">
    <property type="entry name" value="Polyketide_cyc"/>
    <property type="match status" value="1"/>
</dbReference>
<dbReference type="AlphaFoldDB" id="A0A7X6RFM2"/>
<dbReference type="RefSeq" id="WP_040716695.1">
    <property type="nucleotide sequence ID" value="NZ_CAWPHS010000001.1"/>
</dbReference>
<evidence type="ECO:0000259" key="1">
    <source>
        <dbReference type="Pfam" id="PF03364"/>
    </source>
</evidence>
<keyword evidence="3" id="KW-1185">Reference proteome</keyword>
<name>A0A7X6RFM2_9NOCA</name>
<evidence type="ECO:0000313" key="3">
    <source>
        <dbReference type="Proteomes" id="UP000523447"/>
    </source>
</evidence>
<sequence>MRNVTLTVRVRNRDADETYCAIRDFEDYPNHVDDVRSVVVRPGATAECAVSDWEVYFRNGPLRWVEIDYFRPEQRSIVFEQESGDFHVFRGNWTVAELDHGTTVTFRADFDFGIPSLAGVLEPIAEKVLKEGIATILAGILGGIEVVGDPATAAAVDRKLASAAVSGTGC</sequence>
<dbReference type="EMBL" id="JAAXPE010000001">
    <property type="protein sequence ID" value="NKY84035.1"/>
    <property type="molecule type" value="Genomic_DNA"/>
</dbReference>
<protein>
    <submittedName>
        <fullName evidence="2">Cyclase/dehydrase</fullName>
    </submittedName>
</protein>
<feature type="domain" description="Coenzyme Q-binding protein COQ10 START" evidence="1">
    <location>
        <begin position="14"/>
        <end position="131"/>
    </location>
</feature>
<gene>
    <name evidence="2" type="ORF">HGA07_00130</name>
</gene>
<dbReference type="Proteomes" id="UP000523447">
    <property type="component" value="Unassembled WGS sequence"/>
</dbReference>
<evidence type="ECO:0000313" key="2">
    <source>
        <dbReference type="EMBL" id="NKY84035.1"/>
    </source>
</evidence>
<accession>A0A7X6RFM2</accession>
<organism evidence="2 3">
    <name type="scientific">Nocardia veterana</name>
    <dbReference type="NCBI Taxonomy" id="132249"/>
    <lineage>
        <taxon>Bacteria</taxon>
        <taxon>Bacillati</taxon>
        <taxon>Actinomycetota</taxon>
        <taxon>Actinomycetes</taxon>
        <taxon>Mycobacteriales</taxon>
        <taxon>Nocardiaceae</taxon>
        <taxon>Nocardia</taxon>
    </lineage>
</organism>
<dbReference type="InterPro" id="IPR023393">
    <property type="entry name" value="START-like_dom_sf"/>
</dbReference>
<dbReference type="SUPFAM" id="SSF55961">
    <property type="entry name" value="Bet v1-like"/>
    <property type="match status" value="1"/>
</dbReference>
<comment type="caution">
    <text evidence="2">The sequence shown here is derived from an EMBL/GenBank/DDBJ whole genome shotgun (WGS) entry which is preliminary data.</text>
</comment>
<reference evidence="2 3" key="1">
    <citation type="submission" date="2020-04" db="EMBL/GenBank/DDBJ databases">
        <title>MicrobeNet Type strains.</title>
        <authorList>
            <person name="Nicholson A.C."/>
        </authorList>
    </citation>
    <scope>NUCLEOTIDE SEQUENCE [LARGE SCALE GENOMIC DNA]</scope>
    <source>
        <strain evidence="2 3">DSM 44445</strain>
    </source>
</reference>
<proteinExistence type="predicted"/>